<evidence type="ECO:0000256" key="2">
    <source>
        <dbReference type="SAM" id="MobiDB-lite"/>
    </source>
</evidence>
<dbReference type="Proteomes" id="UP001501447">
    <property type="component" value="Unassembled WGS sequence"/>
</dbReference>
<reference evidence="3 4" key="1">
    <citation type="journal article" date="2019" name="Int. J. Syst. Evol. Microbiol.">
        <title>The Global Catalogue of Microorganisms (GCM) 10K type strain sequencing project: providing services to taxonomists for standard genome sequencing and annotation.</title>
        <authorList>
            <consortium name="The Broad Institute Genomics Platform"/>
            <consortium name="The Broad Institute Genome Sequencing Center for Infectious Disease"/>
            <person name="Wu L."/>
            <person name="Ma J."/>
        </authorList>
    </citation>
    <scope>NUCLEOTIDE SEQUENCE [LARGE SCALE GENOMIC DNA]</scope>
    <source>
        <strain evidence="3 4">JCM 16373</strain>
    </source>
</reference>
<organism evidence="3 4">
    <name type="scientific">Streptomyces axinellae</name>
    <dbReference type="NCBI Taxonomy" id="552788"/>
    <lineage>
        <taxon>Bacteria</taxon>
        <taxon>Bacillati</taxon>
        <taxon>Actinomycetota</taxon>
        <taxon>Actinomycetes</taxon>
        <taxon>Kitasatosporales</taxon>
        <taxon>Streptomycetaceae</taxon>
        <taxon>Streptomyces</taxon>
    </lineage>
</organism>
<name>A0ABN3PW65_9ACTN</name>
<evidence type="ECO:0000313" key="3">
    <source>
        <dbReference type="EMBL" id="GAA2598797.1"/>
    </source>
</evidence>
<proteinExistence type="predicted"/>
<gene>
    <name evidence="3" type="ORF">GCM10009863_10190</name>
</gene>
<feature type="compositionally biased region" description="Basic residues" evidence="2">
    <location>
        <begin position="335"/>
        <end position="348"/>
    </location>
</feature>
<dbReference type="RefSeq" id="WP_344562599.1">
    <property type="nucleotide sequence ID" value="NZ_BAAARJ010000003.1"/>
</dbReference>
<accession>A0ABN3PW65</accession>
<dbReference type="Pfam" id="PF00805">
    <property type="entry name" value="Pentapeptide"/>
    <property type="match status" value="1"/>
</dbReference>
<dbReference type="SUPFAM" id="SSF141571">
    <property type="entry name" value="Pentapeptide repeat-like"/>
    <property type="match status" value="1"/>
</dbReference>
<dbReference type="PANTHER" id="PTHR47485">
    <property type="entry name" value="THYLAKOID LUMENAL 17.4 KDA PROTEIN, CHLOROPLASTIC"/>
    <property type="match status" value="1"/>
</dbReference>
<dbReference type="Gene3D" id="2.160.20.80">
    <property type="entry name" value="E3 ubiquitin-protein ligase SopA"/>
    <property type="match status" value="1"/>
</dbReference>
<evidence type="ECO:0000256" key="1">
    <source>
        <dbReference type="ARBA" id="ARBA00022737"/>
    </source>
</evidence>
<feature type="compositionally biased region" description="Basic and acidic residues" evidence="2">
    <location>
        <begin position="140"/>
        <end position="150"/>
    </location>
</feature>
<feature type="compositionally biased region" description="Low complexity" evidence="2">
    <location>
        <begin position="112"/>
        <end position="139"/>
    </location>
</feature>
<comment type="caution">
    <text evidence="3">The sequence shown here is derived from an EMBL/GenBank/DDBJ whole genome shotgun (WGS) entry which is preliminary data.</text>
</comment>
<keyword evidence="1" id="KW-0677">Repeat</keyword>
<dbReference type="InterPro" id="IPR001646">
    <property type="entry name" value="5peptide_repeat"/>
</dbReference>
<protein>
    <submittedName>
        <fullName evidence="3">Pentapeptide repeat-containing protein</fullName>
    </submittedName>
</protein>
<dbReference type="PANTHER" id="PTHR47485:SF1">
    <property type="entry name" value="THYLAKOID LUMENAL 17.4 KDA PROTEIN, CHLOROPLASTIC"/>
    <property type="match status" value="1"/>
</dbReference>
<sequence length="348" mass="36514">MSESMERLRADCERCVGLCCVALPFSASADFAVNKPADRACAHLTGDHRCGIHSRLRESGFQGCTVFDCYGAGQRLTRRADLAPGPEMFAVFRVTRRLHELLWLLTEAADLSPDSTPDSASDSSPDSASDSSPDSASDSSPRRAGEDAGKLRDEVDALVDGDADALLAVDVDALRARAGAVLEAVSARVRAPFGGRDLRRADLAGARLRAAGLRGAALRGALLIAADLRGADLRTADLLGADLRDAALHGADLTGALFLTQPQLAAARGDSTTALPAHLTRPGHWPARHPPGQHEPARHMRERRHGKSTPDDDGDGGRNGSDRSGFTGRGGRGQGARRGRGGRGRGGG</sequence>
<keyword evidence="4" id="KW-1185">Reference proteome</keyword>
<feature type="region of interest" description="Disordered" evidence="2">
    <location>
        <begin position="112"/>
        <end position="150"/>
    </location>
</feature>
<evidence type="ECO:0000313" key="4">
    <source>
        <dbReference type="Proteomes" id="UP001501447"/>
    </source>
</evidence>
<dbReference type="EMBL" id="BAAARJ010000003">
    <property type="protein sequence ID" value="GAA2598797.1"/>
    <property type="molecule type" value="Genomic_DNA"/>
</dbReference>
<feature type="region of interest" description="Disordered" evidence="2">
    <location>
        <begin position="269"/>
        <end position="348"/>
    </location>
</feature>